<feature type="region of interest" description="Disordered" evidence="1">
    <location>
        <begin position="1"/>
        <end position="54"/>
    </location>
</feature>
<dbReference type="EMBL" id="JAYRBN010000051">
    <property type="protein sequence ID" value="KAL2744136.1"/>
    <property type="molecule type" value="Genomic_DNA"/>
</dbReference>
<keyword evidence="3" id="KW-1185">Reference proteome</keyword>
<dbReference type="AlphaFoldDB" id="A0ABD2CGJ3"/>
<gene>
    <name evidence="2" type="ORF">V1477_007626</name>
</gene>
<name>A0ABD2CGJ3_VESMC</name>
<feature type="non-terminal residue" evidence="2">
    <location>
        <position position="1"/>
    </location>
</feature>
<accession>A0ABD2CGJ3</accession>
<protein>
    <submittedName>
        <fullName evidence="2">Uncharacterized protein</fullName>
    </submittedName>
</protein>
<comment type="caution">
    <text evidence="2">The sequence shown here is derived from an EMBL/GenBank/DDBJ whole genome shotgun (WGS) entry which is preliminary data.</text>
</comment>
<organism evidence="2 3">
    <name type="scientific">Vespula maculifrons</name>
    <name type="common">Eastern yellow jacket</name>
    <name type="synonym">Wasp</name>
    <dbReference type="NCBI Taxonomy" id="7453"/>
    <lineage>
        <taxon>Eukaryota</taxon>
        <taxon>Metazoa</taxon>
        <taxon>Ecdysozoa</taxon>
        <taxon>Arthropoda</taxon>
        <taxon>Hexapoda</taxon>
        <taxon>Insecta</taxon>
        <taxon>Pterygota</taxon>
        <taxon>Neoptera</taxon>
        <taxon>Endopterygota</taxon>
        <taxon>Hymenoptera</taxon>
        <taxon>Apocrita</taxon>
        <taxon>Aculeata</taxon>
        <taxon>Vespoidea</taxon>
        <taxon>Vespidae</taxon>
        <taxon>Vespinae</taxon>
        <taxon>Vespula</taxon>
    </lineage>
</organism>
<reference evidence="2 3" key="1">
    <citation type="journal article" date="2024" name="Ann. Entomol. Soc. Am.">
        <title>Genomic analyses of the southern and eastern yellowjacket wasps (Hymenoptera: Vespidae) reveal evolutionary signatures of social life.</title>
        <authorList>
            <person name="Catto M.A."/>
            <person name="Caine P.B."/>
            <person name="Orr S.E."/>
            <person name="Hunt B.G."/>
            <person name="Goodisman M.A.D."/>
        </authorList>
    </citation>
    <scope>NUCLEOTIDE SEQUENCE [LARGE SCALE GENOMIC DNA]</scope>
    <source>
        <strain evidence="2">232</strain>
        <tissue evidence="2">Head and thorax</tissue>
    </source>
</reference>
<evidence type="ECO:0000313" key="2">
    <source>
        <dbReference type="EMBL" id="KAL2744136.1"/>
    </source>
</evidence>
<evidence type="ECO:0000256" key="1">
    <source>
        <dbReference type="SAM" id="MobiDB-lite"/>
    </source>
</evidence>
<dbReference type="Proteomes" id="UP001607303">
    <property type="component" value="Unassembled WGS sequence"/>
</dbReference>
<evidence type="ECO:0000313" key="3">
    <source>
        <dbReference type="Proteomes" id="UP001607303"/>
    </source>
</evidence>
<proteinExistence type="predicted"/>
<sequence>RLVAAVLLRTKRANTERNTTTSTTLPVPGPPPLPSPSPPPQPPSAVGEPPSASALASLGEATCRLEKERRKKGEGRRVSCLHETDKDEEIVGLVLPYERARL</sequence>
<feature type="compositionally biased region" description="Pro residues" evidence="1">
    <location>
        <begin position="27"/>
        <end position="43"/>
    </location>
</feature>